<accession>A0A2K2DBA8</accession>
<evidence type="ECO:0000313" key="2">
    <source>
        <dbReference type="EMBL" id="PNT71576.1"/>
    </source>
</evidence>
<reference evidence="2" key="2">
    <citation type="submission" date="2017-06" db="EMBL/GenBank/DDBJ databases">
        <title>WGS assembly of Brachypodium distachyon.</title>
        <authorList>
            <consortium name="The International Brachypodium Initiative"/>
            <person name="Lucas S."/>
            <person name="Harmon-Smith M."/>
            <person name="Lail K."/>
            <person name="Tice H."/>
            <person name="Grimwood J."/>
            <person name="Bruce D."/>
            <person name="Barry K."/>
            <person name="Shu S."/>
            <person name="Lindquist E."/>
            <person name="Wang M."/>
            <person name="Pitluck S."/>
            <person name="Vogel J.P."/>
            <person name="Garvin D.F."/>
            <person name="Mockler T.C."/>
            <person name="Schmutz J."/>
            <person name="Rokhsar D."/>
            <person name="Bevan M.W."/>
        </authorList>
    </citation>
    <scope>NUCLEOTIDE SEQUENCE</scope>
    <source>
        <strain evidence="2">Bd21</strain>
    </source>
</reference>
<keyword evidence="4" id="KW-1185">Reference proteome</keyword>
<keyword evidence="1" id="KW-1133">Transmembrane helix</keyword>
<evidence type="ECO:0000313" key="4">
    <source>
        <dbReference type="Proteomes" id="UP000008810"/>
    </source>
</evidence>
<keyword evidence="1" id="KW-0812">Transmembrane</keyword>
<evidence type="ECO:0000313" key="3">
    <source>
        <dbReference type="EnsemblPlants" id="PNT71576"/>
    </source>
</evidence>
<dbReference type="InParanoid" id="A0A2K2DBA8"/>
<organism evidence="2">
    <name type="scientific">Brachypodium distachyon</name>
    <name type="common">Purple false brome</name>
    <name type="synonym">Trachynia distachya</name>
    <dbReference type="NCBI Taxonomy" id="15368"/>
    <lineage>
        <taxon>Eukaryota</taxon>
        <taxon>Viridiplantae</taxon>
        <taxon>Streptophyta</taxon>
        <taxon>Embryophyta</taxon>
        <taxon>Tracheophyta</taxon>
        <taxon>Spermatophyta</taxon>
        <taxon>Magnoliopsida</taxon>
        <taxon>Liliopsida</taxon>
        <taxon>Poales</taxon>
        <taxon>Poaceae</taxon>
        <taxon>BOP clade</taxon>
        <taxon>Pooideae</taxon>
        <taxon>Stipodae</taxon>
        <taxon>Brachypodieae</taxon>
        <taxon>Brachypodium</taxon>
    </lineage>
</organism>
<gene>
    <name evidence="2" type="ORF">BRADI_2g31645v3</name>
</gene>
<dbReference type="AlphaFoldDB" id="A0A2K2DBA8"/>
<reference evidence="2 3" key="1">
    <citation type="journal article" date="2010" name="Nature">
        <title>Genome sequencing and analysis of the model grass Brachypodium distachyon.</title>
        <authorList>
            <consortium name="International Brachypodium Initiative"/>
        </authorList>
    </citation>
    <scope>NUCLEOTIDE SEQUENCE [LARGE SCALE GENOMIC DNA]</scope>
    <source>
        <strain evidence="2 3">Bd21</strain>
    </source>
</reference>
<dbReference type="Gramene" id="PNT71576">
    <property type="protein sequence ID" value="PNT71576"/>
    <property type="gene ID" value="BRADI_2g31645v3"/>
</dbReference>
<sequence length="91" mass="10311">MTWQQVIASSWLYYYPCSHISLLLFPCLVNARIKKTLFDPSIESKNYKTISPYLPTATYNFFQEIKNMICLNVGGAGILNSATPASFHSIQ</sequence>
<reference evidence="3" key="3">
    <citation type="submission" date="2018-08" db="UniProtKB">
        <authorList>
            <consortium name="EnsemblPlants"/>
        </authorList>
    </citation>
    <scope>IDENTIFICATION</scope>
    <source>
        <strain evidence="3">cv. Bd21</strain>
    </source>
</reference>
<dbReference type="Proteomes" id="UP000008810">
    <property type="component" value="Chromosome 2"/>
</dbReference>
<name>A0A2K2DBA8_BRADI</name>
<dbReference type="EnsemblPlants" id="PNT71576">
    <property type="protein sequence ID" value="PNT71576"/>
    <property type="gene ID" value="BRADI_2g31645v3"/>
</dbReference>
<proteinExistence type="predicted"/>
<dbReference type="EMBL" id="CM000881">
    <property type="protein sequence ID" value="PNT71576.1"/>
    <property type="molecule type" value="Genomic_DNA"/>
</dbReference>
<keyword evidence="1" id="KW-0472">Membrane</keyword>
<protein>
    <submittedName>
        <fullName evidence="2 3">Uncharacterized protein</fullName>
    </submittedName>
</protein>
<feature type="transmembrane region" description="Helical" evidence="1">
    <location>
        <begin position="12"/>
        <end position="31"/>
    </location>
</feature>
<evidence type="ECO:0000256" key="1">
    <source>
        <dbReference type="SAM" id="Phobius"/>
    </source>
</evidence>